<name>A0A6J6RTR8_9ZZZZ</name>
<evidence type="ECO:0000313" key="3">
    <source>
        <dbReference type="EMBL" id="CAB4850744.1"/>
    </source>
</evidence>
<dbReference type="CDD" id="cd06558">
    <property type="entry name" value="crotonase-like"/>
    <property type="match status" value="1"/>
</dbReference>
<dbReference type="EMBL" id="CAFBMT010000011">
    <property type="protein sequence ID" value="CAB4939400.1"/>
    <property type="molecule type" value="Genomic_DNA"/>
</dbReference>
<protein>
    <submittedName>
        <fullName evidence="2">Unannotated protein</fullName>
    </submittedName>
</protein>
<dbReference type="EMBL" id="CAESGF010000010">
    <property type="protein sequence ID" value="CAB4364098.1"/>
    <property type="molecule type" value="Genomic_DNA"/>
</dbReference>
<dbReference type="Gene3D" id="3.90.226.10">
    <property type="entry name" value="2-enoyl-CoA Hydratase, Chain A, domain 1"/>
    <property type="match status" value="1"/>
</dbReference>
<dbReference type="InterPro" id="IPR001753">
    <property type="entry name" value="Enoyl-CoA_hydra/iso"/>
</dbReference>
<dbReference type="AlphaFoldDB" id="A0A6J6RTR8"/>
<organism evidence="2">
    <name type="scientific">freshwater metagenome</name>
    <dbReference type="NCBI Taxonomy" id="449393"/>
    <lineage>
        <taxon>unclassified sequences</taxon>
        <taxon>metagenomes</taxon>
        <taxon>ecological metagenomes</taxon>
    </lineage>
</organism>
<dbReference type="PANTHER" id="PTHR43459">
    <property type="entry name" value="ENOYL-COA HYDRATASE"/>
    <property type="match status" value="1"/>
</dbReference>
<accession>A0A6J6RTR8</accession>
<evidence type="ECO:0000313" key="5">
    <source>
        <dbReference type="EMBL" id="CAB4970709.1"/>
    </source>
</evidence>
<dbReference type="EMBL" id="CAEZYF010000010">
    <property type="protein sequence ID" value="CAB4726025.1"/>
    <property type="molecule type" value="Genomic_DNA"/>
</dbReference>
<dbReference type="InterPro" id="IPR029045">
    <property type="entry name" value="ClpP/crotonase-like_dom_sf"/>
</dbReference>
<evidence type="ECO:0000313" key="1">
    <source>
        <dbReference type="EMBL" id="CAB4364098.1"/>
    </source>
</evidence>
<dbReference type="Gene3D" id="1.10.12.10">
    <property type="entry name" value="Lyase 2-enoyl-coa Hydratase, Chain A, domain 2"/>
    <property type="match status" value="1"/>
</dbReference>
<dbReference type="InterPro" id="IPR014748">
    <property type="entry name" value="Enoyl-CoA_hydra_C"/>
</dbReference>
<dbReference type="Pfam" id="PF00378">
    <property type="entry name" value="ECH_1"/>
    <property type="match status" value="1"/>
</dbReference>
<evidence type="ECO:0000313" key="2">
    <source>
        <dbReference type="EMBL" id="CAB4726025.1"/>
    </source>
</evidence>
<dbReference type="EMBL" id="CAFBOL010000001">
    <property type="protein sequence ID" value="CAB4970709.1"/>
    <property type="molecule type" value="Genomic_DNA"/>
</dbReference>
<dbReference type="EMBL" id="CAFBIY010000063">
    <property type="protein sequence ID" value="CAB4850744.1"/>
    <property type="molecule type" value="Genomic_DNA"/>
</dbReference>
<evidence type="ECO:0000313" key="4">
    <source>
        <dbReference type="EMBL" id="CAB4939400.1"/>
    </source>
</evidence>
<reference evidence="2" key="1">
    <citation type="submission" date="2020-05" db="EMBL/GenBank/DDBJ databases">
        <authorList>
            <person name="Chiriac C."/>
            <person name="Salcher M."/>
            <person name="Ghai R."/>
            <person name="Kavagutti S V."/>
        </authorList>
    </citation>
    <scope>NUCLEOTIDE SEQUENCE</scope>
</reference>
<proteinExistence type="predicted"/>
<dbReference type="SUPFAM" id="SSF52096">
    <property type="entry name" value="ClpP/crotonase"/>
    <property type="match status" value="1"/>
</dbReference>
<sequence length="275" mass="29941">MDAAAVKMDTADVEEHLLVAHDGPVMTITLNRPRQRNAITKEMISGIAAAARAAGNDDRTRAVLITSNGDDFCAGIDLVQSNAEQTKPRTGHLERRMQYGAHEMILELDALQVPVVAAVRGWAAGIGNMIALSADVVVATPSTKFWVPMVKRGFTPDSGNTWLLPRLVGLARAKEMVLRGEPVDGRQAVEWGLITRCVPEDELDSTAATLVHEFANAATVAIGLSKRLLHANLAVDLRTGLHNEAMHEELATRSDDFKEGMRSFVQRRTPDYTGR</sequence>
<dbReference type="PANTHER" id="PTHR43459:SF1">
    <property type="entry name" value="EG:BACN32G11.4 PROTEIN"/>
    <property type="match status" value="1"/>
</dbReference>
<gene>
    <name evidence="2" type="ORF">UFOPK2656_01777</name>
    <name evidence="3" type="ORF">UFOPK3267_01293</name>
    <name evidence="4" type="ORF">UFOPK3651_02048</name>
    <name evidence="5" type="ORF">UFOPK3931_00086</name>
    <name evidence="1" type="ORF">UFOPK4189_01865</name>
</gene>